<organism evidence="2 3">
    <name type="scientific">Rotaria socialis</name>
    <dbReference type="NCBI Taxonomy" id="392032"/>
    <lineage>
        <taxon>Eukaryota</taxon>
        <taxon>Metazoa</taxon>
        <taxon>Spiralia</taxon>
        <taxon>Gnathifera</taxon>
        <taxon>Rotifera</taxon>
        <taxon>Eurotatoria</taxon>
        <taxon>Bdelloidea</taxon>
        <taxon>Philodinida</taxon>
        <taxon>Philodinidae</taxon>
        <taxon>Rotaria</taxon>
    </lineage>
</organism>
<feature type="compositionally biased region" description="Basic residues" evidence="1">
    <location>
        <begin position="1"/>
        <end position="12"/>
    </location>
</feature>
<dbReference type="Proteomes" id="UP000663862">
    <property type="component" value="Unassembled WGS sequence"/>
</dbReference>
<protein>
    <submittedName>
        <fullName evidence="2">Uncharacterized protein</fullName>
    </submittedName>
</protein>
<evidence type="ECO:0000313" key="2">
    <source>
        <dbReference type="EMBL" id="CAF4349444.1"/>
    </source>
</evidence>
<feature type="region of interest" description="Disordered" evidence="1">
    <location>
        <begin position="1"/>
        <end position="27"/>
    </location>
</feature>
<proteinExistence type="predicted"/>
<comment type="caution">
    <text evidence="2">The sequence shown here is derived from an EMBL/GenBank/DDBJ whole genome shotgun (WGS) entry which is preliminary data.</text>
</comment>
<feature type="non-terminal residue" evidence="2">
    <location>
        <position position="1"/>
    </location>
</feature>
<name>A0A820KWB1_9BILA</name>
<dbReference type="EMBL" id="CAJOBQ010000413">
    <property type="protein sequence ID" value="CAF4349444.1"/>
    <property type="molecule type" value="Genomic_DNA"/>
</dbReference>
<dbReference type="AlphaFoldDB" id="A0A820KWB1"/>
<gene>
    <name evidence="2" type="ORF">TSG867_LOCUS9436</name>
</gene>
<evidence type="ECO:0000313" key="3">
    <source>
        <dbReference type="Proteomes" id="UP000663862"/>
    </source>
</evidence>
<accession>A0A820KWB1</accession>
<sequence>MKPHKIEKKIKKRFGDSRKNQAASIIDNNDSIEHRPKTIIQPEPKKVQKKQNLILTLTSIPDPNKVYRVAAYLKRPPRLLIQALGRQLNHLIKTKSEHAFIYSRLKLLDLQFCSNVHQSLCQSYYDIGYEQHQWRDHLYKISEISEPQLCRKFVQDYLTHIQQQLEQCITKLNLQAETCPKTLTVTLIDHHLKEYICSQQKRFTRKIQYQLKRFKDEMHEKRLHHILFQNNLTSHQKEAINRIIHLRETELKIRKELLLLEQRILSKLLPATFDQLDTLVAYDFYTPTLEHQYSLSYKIKRSKILRETKRTWFNILMESYDVKMKEYISNHQQHHHDASVLCRPVQAYVKHRTIQIKKDTFQQMDSFHEKLSQVILNVNDHTLAVIGHEYLSRNGNYIRPNRTALRSYKERKKKVQEQHNIMVNRTKLELPEKSCRDAGSNIFKQFSERLQACLMLHYMIPVPFIEHVRAQRGLQTMKLIRRKLKKKKAVEYRMTTGVYEELSSSSIEEILGKVTRLLNDLHAKTNQLSSPQYKKL</sequence>
<reference evidence="2" key="1">
    <citation type="submission" date="2021-02" db="EMBL/GenBank/DDBJ databases">
        <authorList>
            <person name="Nowell W R."/>
        </authorList>
    </citation>
    <scope>NUCLEOTIDE SEQUENCE</scope>
</reference>
<evidence type="ECO:0000256" key="1">
    <source>
        <dbReference type="SAM" id="MobiDB-lite"/>
    </source>
</evidence>